<feature type="transmembrane region" description="Helical" evidence="7">
    <location>
        <begin position="285"/>
        <end position="308"/>
    </location>
</feature>
<proteinExistence type="predicted"/>
<keyword evidence="2" id="KW-0813">Transport</keyword>
<dbReference type="Proteomes" id="UP000886751">
    <property type="component" value="Unassembled WGS sequence"/>
</dbReference>
<dbReference type="GO" id="GO:0005886">
    <property type="term" value="C:plasma membrane"/>
    <property type="evidence" value="ECO:0007669"/>
    <property type="project" value="UniProtKB-SubCell"/>
</dbReference>
<feature type="transmembrane region" description="Helical" evidence="7">
    <location>
        <begin position="320"/>
        <end position="344"/>
    </location>
</feature>
<dbReference type="GO" id="GO:0042910">
    <property type="term" value="F:xenobiotic transmembrane transporter activity"/>
    <property type="evidence" value="ECO:0007669"/>
    <property type="project" value="InterPro"/>
</dbReference>
<evidence type="ECO:0000313" key="9">
    <source>
        <dbReference type="Proteomes" id="UP000886751"/>
    </source>
</evidence>
<feature type="transmembrane region" description="Helical" evidence="7">
    <location>
        <begin position="238"/>
        <end position="257"/>
    </location>
</feature>
<dbReference type="InterPro" id="IPR052031">
    <property type="entry name" value="Membrane_Transporter-Flippase"/>
</dbReference>
<dbReference type="CDD" id="cd13138">
    <property type="entry name" value="MATE_yoeA_like"/>
    <property type="match status" value="1"/>
</dbReference>
<dbReference type="InterPro" id="IPR002528">
    <property type="entry name" value="MATE_fam"/>
</dbReference>
<comment type="subcellular location">
    <subcellularLocation>
        <location evidence="1">Cell membrane</location>
        <topology evidence="1">Multi-pass membrane protein</topology>
    </subcellularLocation>
</comment>
<feature type="transmembrane region" description="Helical" evidence="7">
    <location>
        <begin position="421"/>
        <end position="438"/>
    </location>
</feature>
<evidence type="ECO:0000256" key="7">
    <source>
        <dbReference type="SAM" id="Phobius"/>
    </source>
</evidence>
<dbReference type="PANTHER" id="PTHR43549">
    <property type="entry name" value="MULTIDRUG RESISTANCE PROTEIN YPNP-RELATED"/>
    <property type="match status" value="1"/>
</dbReference>
<evidence type="ECO:0000256" key="5">
    <source>
        <dbReference type="ARBA" id="ARBA00022989"/>
    </source>
</evidence>
<dbReference type="NCBIfam" id="TIGR00797">
    <property type="entry name" value="matE"/>
    <property type="match status" value="1"/>
</dbReference>
<evidence type="ECO:0000256" key="4">
    <source>
        <dbReference type="ARBA" id="ARBA00022692"/>
    </source>
</evidence>
<evidence type="ECO:0000256" key="2">
    <source>
        <dbReference type="ARBA" id="ARBA00022448"/>
    </source>
</evidence>
<sequence length="457" mass="48837">MRTVKQTDILTGSIPRQLLVFFLPIWFGTLFQQLYNTADTLIVGNFVGTNALAAVGATGAFVNLLVGLFVGLCSGAGVVVAQSYGARDLEAVDRQVHTSLVFGVVIGAVLTVAGLLTTGPVLRLMGTPAEITADAALYLRIYFLGMIPQILYNMGTNILRAAGDSKRPLYFLIVASLVNIVLDTVFIAVFGWGVAGAAIATVISQVASAVLTLRCLAGSQGMPWHLSADKLTLHGPTLVAVCAIGIPAAAQSALYNVSNMVIQSSMNSFGTDVIAAWGVYGKIDFIFWMTINSLGIAITTFAGQNFGAQQYDRVRRGTRVCLAMAAGVTAAISVVFFFAAEFLFRIFSQDAAVIEAGVQMMHVLVPVYITYVCIEILSGTLRGCGDVRIPTLITVFGVCGLRIVWLLAVVPVWHTVAMVELSYPITWALASLLFLVYYQKGGWLQRCIAAHKTAQTV</sequence>
<evidence type="ECO:0000313" key="8">
    <source>
        <dbReference type="EMBL" id="HIX95468.1"/>
    </source>
</evidence>
<evidence type="ECO:0000256" key="3">
    <source>
        <dbReference type="ARBA" id="ARBA00022475"/>
    </source>
</evidence>
<feature type="transmembrane region" description="Helical" evidence="7">
    <location>
        <begin position="389"/>
        <end position="409"/>
    </location>
</feature>
<keyword evidence="4 7" id="KW-0812">Transmembrane</keyword>
<name>A0A9D2BVB2_9FIRM</name>
<gene>
    <name evidence="8" type="ORF">H9846_08435</name>
</gene>
<dbReference type="PANTHER" id="PTHR43549:SF3">
    <property type="entry name" value="MULTIDRUG RESISTANCE PROTEIN YPNP-RELATED"/>
    <property type="match status" value="1"/>
</dbReference>
<accession>A0A9D2BVB2</accession>
<reference evidence="8" key="1">
    <citation type="journal article" date="2021" name="PeerJ">
        <title>Extensive microbial diversity within the chicken gut microbiome revealed by metagenomics and culture.</title>
        <authorList>
            <person name="Gilroy R."/>
            <person name="Ravi A."/>
            <person name="Getino M."/>
            <person name="Pursley I."/>
            <person name="Horton D.L."/>
            <person name="Alikhan N.F."/>
            <person name="Baker D."/>
            <person name="Gharbi K."/>
            <person name="Hall N."/>
            <person name="Watson M."/>
            <person name="Adriaenssens E.M."/>
            <person name="Foster-Nyarko E."/>
            <person name="Jarju S."/>
            <person name="Secka A."/>
            <person name="Antonio M."/>
            <person name="Oren A."/>
            <person name="Chaudhuri R.R."/>
            <person name="La Ragione R."/>
            <person name="Hildebrand F."/>
            <person name="Pallen M.J."/>
        </authorList>
    </citation>
    <scope>NUCLEOTIDE SEQUENCE</scope>
    <source>
        <strain evidence="8">ChiHecec2B26-7398</strain>
    </source>
</reference>
<dbReference type="EMBL" id="DXEI01000125">
    <property type="protein sequence ID" value="HIX95468.1"/>
    <property type="molecule type" value="Genomic_DNA"/>
</dbReference>
<keyword evidence="3" id="KW-1003">Cell membrane</keyword>
<protein>
    <submittedName>
        <fullName evidence="8">MATE family efflux transporter</fullName>
    </submittedName>
</protein>
<dbReference type="PIRSF" id="PIRSF006603">
    <property type="entry name" value="DinF"/>
    <property type="match status" value="1"/>
</dbReference>
<feature type="transmembrane region" description="Helical" evidence="7">
    <location>
        <begin position="100"/>
        <end position="121"/>
    </location>
</feature>
<organism evidence="8 9">
    <name type="scientific">Candidatus Gemmiger excrementipullorum</name>
    <dbReference type="NCBI Taxonomy" id="2838610"/>
    <lineage>
        <taxon>Bacteria</taxon>
        <taxon>Bacillati</taxon>
        <taxon>Bacillota</taxon>
        <taxon>Clostridia</taxon>
        <taxon>Eubacteriales</taxon>
        <taxon>Gemmiger</taxon>
    </lineage>
</organism>
<feature type="transmembrane region" description="Helical" evidence="7">
    <location>
        <begin position="169"/>
        <end position="192"/>
    </location>
</feature>
<feature type="transmembrane region" description="Helical" evidence="7">
    <location>
        <begin position="141"/>
        <end position="162"/>
    </location>
</feature>
<evidence type="ECO:0000256" key="6">
    <source>
        <dbReference type="ARBA" id="ARBA00023136"/>
    </source>
</evidence>
<dbReference type="AlphaFoldDB" id="A0A9D2BVB2"/>
<evidence type="ECO:0000256" key="1">
    <source>
        <dbReference type="ARBA" id="ARBA00004651"/>
    </source>
</evidence>
<dbReference type="GO" id="GO:0015297">
    <property type="term" value="F:antiporter activity"/>
    <property type="evidence" value="ECO:0007669"/>
    <property type="project" value="InterPro"/>
</dbReference>
<keyword evidence="6 7" id="KW-0472">Membrane</keyword>
<feature type="transmembrane region" description="Helical" evidence="7">
    <location>
        <begin position="198"/>
        <end position="217"/>
    </location>
</feature>
<feature type="transmembrane region" description="Helical" evidence="7">
    <location>
        <begin position="356"/>
        <end position="377"/>
    </location>
</feature>
<reference evidence="8" key="2">
    <citation type="submission" date="2021-04" db="EMBL/GenBank/DDBJ databases">
        <authorList>
            <person name="Gilroy R."/>
        </authorList>
    </citation>
    <scope>NUCLEOTIDE SEQUENCE</scope>
    <source>
        <strain evidence="8">ChiHecec2B26-7398</strain>
    </source>
</reference>
<dbReference type="Pfam" id="PF01554">
    <property type="entry name" value="MatE"/>
    <property type="match status" value="2"/>
</dbReference>
<keyword evidence="5 7" id="KW-1133">Transmembrane helix</keyword>
<feature type="transmembrane region" description="Helical" evidence="7">
    <location>
        <begin position="18"/>
        <end position="35"/>
    </location>
</feature>
<comment type="caution">
    <text evidence="8">The sequence shown here is derived from an EMBL/GenBank/DDBJ whole genome shotgun (WGS) entry which is preliminary data.</text>
</comment>
<feature type="transmembrane region" description="Helical" evidence="7">
    <location>
        <begin position="55"/>
        <end position="80"/>
    </location>
</feature>
<dbReference type="InterPro" id="IPR048279">
    <property type="entry name" value="MdtK-like"/>
</dbReference>